<feature type="transmembrane region" description="Helical" evidence="2">
    <location>
        <begin position="213"/>
        <end position="232"/>
    </location>
</feature>
<evidence type="ECO:0008006" key="5">
    <source>
        <dbReference type="Google" id="ProtNLM"/>
    </source>
</evidence>
<accession>A0ABY6HN18</accession>
<keyword evidence="4" id="KW-1185">Reference proteome</keyword>
<evidence type="ECO:0000256" key="2">
    <source>
        <dbReference type="SAM" id="Phobius"/>
    </source>
</evidence>
<evidence type="ECO:0000313" key="4">
    <source>
        <dbReference type="Proteomes" id="UP001208689"/>
    </source>
</evidence>
<keyword evidence="2" id="KW-0812">Transmembrane</keyword>
<sequence length="308" mass="35509">MQWWIIGLALIMVLGMCPLIGRLIYKMNNKVAFLFYLILSLILSAIIFIITEHPSWDSMVELWGDYFGSIIQLKIVYIFSFLTYITAGVGIIGGVLEYVGEHAESADAYKKYDKKSPIKLYIYFIIYGYIFLFAIFAFSQFLFVFFQWEFPGTLLNEFFRAMLFHNIILALIGNILTAIKIFRFGFFSVEFYRSEFHPSVADIGPKLRGFRKFSACIVGSMGVYICCFILVMELFPNTAGETVTFGRSIYFLAATIQSILFYLLKDRYVDQLKPLSKQYDLKVGTGSYNPSEKEEALKESDEDLKFID</sequence>
<feature type="transmembrane region" description="Helical" evidence="2">
    <location>
        <begin position="158"/>
        <end position="179"/>
    </location>
</feature>
<feature type="compositionally biased region" description="Basic and acidic residues" evidence="1">
    <location>
        <begin position="291"/>
        <end position="308"/>
    </location>
</feature>
<dbReference type="EMBL" id="CP104013">
    <property type="protein sequence ID" value="UYP44910.1"/>
    <property type="molecule type" value="Genomic_DNA"/>
</dbReference>
<organism evidence="3 4">
    <name type="scientific">Candidatus Lokiarchaeum ossiferum</name>
    <dbReference type="NCBI Taxonomy" id="2951803"/>
    <lineage>
        <taxon>Archaea</taxon>
        <taxon>Promethearchaeati</taxon>
        <taxon>Promethearchaeota</taxon>
        <taxon>Promethearchaeia</taxon>
        <taxon>Promethearchaeales</taxon>
        <taxon>Promethearchaeaceae</taxon>
        <taxon>Candidatus Lokiarchaeum</taxon>
    </lineage>
</organism>
<feature type="transmembrane region" description="Helical" evidence="2">
    <location>
        <begin position="32"/>
        <end position="51"/>
    </location>
</feature>
<reference evidence="3" key="1">
    <citation type="submission" date="2022-09" db="EMBL/GenBank/DDBJ databases">
        <title>Actin cytoskeleton and complex cell architecture in an #Asgard archaeon.</title>
        <authorList>
            <person name="Ponce Toledo R.I."/>
            <person name="Schleper C."/>
            <person name="Rodrigues Oliveira T."/>
            <person name="Wollweber F."/>
            <person name="Xu J."/>
            <person name="Rittmann S."/>
            <person name="Klingl A."/>
            <person name="Pilhofer M."/>
        </authorList>
    </citation>
    <scope>NUCLEOTIDE SEQUENCE</scope>
    <source>
        <strain evidence="3">B-35</strain>
    </source>
</reference>
<proteinExistence type="predicted"/>
<feature type="transmembrane region" description="Helical" evidence="2">
    <location>
        <begin position="71"/>
        <end position="99"/>
    </location>
</feature>
<feature type="transmembrane region" description="Helical" evidence="2">
    <location>
        <begin position="120"/>
        <end position="146"/>
    </location>
</feature>
<keyword evidence="2" id="KW-0472">Membrane</keyword>
<gene>
    <name evidence="3" type="ORF">NEF87_001195</name>
</gene>
<feature type="region of interest" description="Disordered" evidence="1">
    <location>
        <begin position="287"/>
        <end position="308"/>
    </location>
</feature>
<protein>
    <recommendedName>
        <fullName evidence="5">DUF4013 domain-containing protein</fullName>
    </recommendedName>
</protein>
<dbReference type="Proteomes" id="UP001208689">
    <property type="component" value="Chromosome"/>
</dbReference>
<feature type="transmembrane region" description="Helical" evidence="2">
    <location>
        <begin position="244"/>
        <end position="264"/>
    </location>
</feature>
<evidence type="ECO:0000256" key="1">
    <source>
        <dbReference type="SAM" id="MobiDB-lite"/>
    </source>
</evidence>
<evidence type="ECO:0000313" key="3">
    <source>
        <dbReference type="EMBL" id="UYP44910.1"/>
    </source>
</evidence>
<keyword evidence="2" id="KW-1133">Transmembrane helix</keyword>
<name>A0ABY6HN18_9ARCH</name>
<feature type="transmembrane region" description="Helical" evidence="2">
    <location>
        <begin position="6"/>
        <end position="25"/>
    </location>
</feature>